<dbReference type="Pfam" id="PF13673">
    <property type="entry name" value="Acetyltransf_10"/>
    <property type="match status" value="1"/>
</dbReference>
<feature type="domain" description="N-acetyltransferase" evidence="1">
    <location>
        <begin position="8"/>
        <end position="149"/>
    </location>
</feature>
<accession>A0ABW2DKC7</accession>
<dbReference type="SUPFAM" id="SSF55729">
    <property type="entry name" value="Acyl-CoA N-acyltransferases (Nat)"/>
    <property type="match status" value="1"/>
</dbReference>
<proteinExistence type="predicted"/>
<comment type="caution">
    <text evidence="2">The sequence shown here is derived from an EMBL/GenBank/DDBJ whole genome shotgun (WGS) entry which is preliminary data.</text>
</comment>
<evidence type="ECO:0000313" key="3">
    <source>
        <dbReference type="Proteomes" id="UP001596405"/>
    </source>
</evidence>
<dbReference type="CDD" id="cd04301">
    <property type="entry name" value="NAT_SF"/>
    <property type="match status" value="1"/>
</dbReference>
<gene>
    <name evidence="2" type="ORF">ACFQHR_10745</name>
</gene>
<name>A0ABW2DKC7_9BACT</name>
<dbReference type="Proteomes" id="UP001596405">
    <property type="component" value="Unassembled WGS sequence"/>
</dbReference>
<organism evidence="2 3">
    <name type="scientific">Rufibacter roseus</name>
    <dbReference type="NCBI Taxonomy" id="1567108"/>
    <lineage>
        <taxon>Bacteria</taxon>
        <taxon>Pseudomonadati</taxon>
        <taxon>Bacteroidota</taxon>
        <taxon>Cytophagia</taxon>
        <taxon>Cytophagales</taxon>
        <taxon>Hymenobacteraceae</taxon>
        <taxon>Rufibacter</taxon>
    </lineage>
</organism>
<dbReference type="InterPro" id="IPR016181">
    <property type="entry name" value="Acyl_CoA_acyltransferase"/>
</dbReference>
<evidence type="ECO:0000313" key="2">
    <source>
        <dbReference type="EMBL" id="MFC6998105.1"/>
    </source>
</evidence>
<dbReference type="EMBL" id="JBHSYQ010000004">
    <property type="protein sequence ID" value="MFC6998105.1"/>
    <property type="molecule type" value="Genomic_DNA"/>
</dbReference>
<dbReference type="Gene3D" id="3.40.630.30">
    <property type="match status" value="1"/>
</dbReference>
<reference evidence="3" key="1">
    <citation type="journal article" date="2019" name="Int. J. Syst. Evol. Microbiol.">
        <title>The Global Catalogue of Microorganisms (GCM) 10K type strain sequencing project: providing services to taxonomists for standard genome sequencing and annotation.</title>
        <authorList>
            <consortium name="The Broad Institute Genomics Platform"/>
            <consortium name="The Broad Institute Genome Sequencing Center for Infectious Disease"/>
            <person name="Wu L."/>
            <person name="Ma J."/>
        </authorList>
    </citation>
    <scope>NUCLEOTIDE SEQUENCE [LARGE SCALE GENOMIC DNA]</scope>
    <source>
        <strain evidence="3">CGMCC 4.7393</strain>
    </source>
</reference>
<dbReference type="PROSITE" id="PS51186">
    <property type="entry name" value="GNAT"/>
    <property type="match status" value="1"/>
</dbReference>
<dbReference type="InterPro" id="IPR000182">
    <property type="entry name" value="GNAT_dom"/>
</dbReference>
<evidence type="ECO:0000259" key="1">
    <source>
        <dbReference type="PROSITE" id="PS51186"/>
    </source>
</evidence>
<dbReference type="RefSeq" id="WP_066621631.1">
    <property type="nucleotide sequence ID" value="NZ_JBHSYQ010000004.1"/>
</dbReference>
<protein>
    <submittedName>
        <fullName evidence="2">GNAT family N-acetyltransferase</fullName>
    </submittedName>
</protein>
<keyword evidence="3" id="KW-1185">Reference proteome</keyword>
<sequence>MELTILCKPFSELTNSELYDNLRLRSDVFVVEQNCVFLDLDNKDQLCHHVLFYRGQELVASSRLVPAGVSYPEIMSIGRVVTSGAVRGTGVGRKLMEVSIDKIQELYGQGPIKIGAQLYAKKFYESLGFEQVGEVYDEDGIDHIHMVRK</sequence>